<organism evidence="2 3">
    <name type="scientific">Parapedobacter pyrenivorans</name>
    <dbReference type="NCBI Taxonomy" id="1305674"/>
    <lineage>
        <taxon>Bacteria</taxon>
        <taxon>Pseudomonadati</taxon>
        <taxon>Bacteroidota</taxon>
        <taxon>Sphingobacteriia</taxon>
        <taxon>Sphingobacteriales</taxon>
        <taxon>Sphingobacteriaceae</taxon>
        <taxon>Parapedobacter</taxon>
    </lineage>
</organism>
<evidence type="ECO:0008006" key="4">
    <source>
        <dbReference type="Google" id="ProtNLM"/>
    </source>
</evidence>
<name>A0A917MEN3_9SPHI</name>
<dbReference type="SUPFAM" id="SSF48208">
    <property type="entry name" value="Six-hairpin glycosidases"/>
    <property type="match status" value="1"/>
</dbReference>
<evidence type="ECO:0000313" key="3">
    <source>
        <dbReference type="Proteomes" id="UP000660862"/>
    </source>
</evidence>
<feature type="chain" id="PRO_5037965363" description="Alpha-L-rhamnosidase six-hairpin glycosidase domain-containing protein" evidence="1">
    <location>
        <begin position="22"/>
        <end position="900"/>
    </location>
</feature>
<accession>A0A917MEN3</accession>
<feature type="signal peptide" evidence="1">
    <location>
        <begin position="1"/>
        <end position="21"/>
    </location>
</feature>
<reference evidence="2" key="2">
    <citation type="submission" date="2020-09" db="EMBL/GenBank/DDBJ databases">
        <authorList>
            <person name="Sun Q."/>
            <person name="Zhou Y."/>
        </authorList>
    </citation>
    <scope>NUCLEOTIDE SEQUENCE</scope>
    <source>
        <strain evidence="2">CGMCC 1.12195</strain>
    </source>
</reference>
<sequence length="900" mass="100759">MIDMKLIFLTFFLAVSVGAFAQKVDEVILEWKQVPESGSIGVTHGRLAGLEIAVGKGRTSDSTFRFSSEGRGRVRLLLDGANTKTGSYSTVVTLGALTGSFSFFLRDVTSEYPIYIPEFGVVVLKADDPRSYDAVEQAVLSRKSKTKIQQLTDAPEETSFASVENRTRDMSVPTWLGTSRDFRIFQITEALSDLSPGEANIISPRRSVSAVTLPETGDQAVNYLYTVGRGVGVQDNISRRLEQGSLPLLHSTLTDDDIQYHSTTFVGFEKSALSLGSQFGTDFLVADSHSGGHMFTEGQKQLLAERQEEVLNPAEETVLYFRSEAVNTGTVPRYAWFKAPRPGTGWHHKKDYTFDAETGFSTYASGRVFSISRLNGQPLQNEEIAVLVAPGEKVVFEFYVPHSPIDKERATALAGQSFDQRYTETKKFWQDKLAQAATIKLPEKRIEEMIKAGLLHLDLITFGNDPNETLAPNIGVYSPIGTESSPIIQFYNSMGWQDVAKRSLTYFLDKQHEDGFIQNFGGYMVETGAALWTMGEYFRYTNDTEWARQASPKLLKSADYLIEWRNQNKKDELAGRGYGMISGKVADPEDHFHQFMLNGYAYIGMSRVAEVLAAIGHADADRIGKEAAAWKADIRESFFNVMALSPVVPLGDGTWCPTAPPWTEAVGLRALYMKPEAFWSHGTVSVSDAMLGPLYLVFCEVLDADEPAAKMLLDYNSELFYQGNAAFSQPYYSRHNWVQAKLGMTKPFLETYYSTFAALADRETYTFWEHLYKLSPHKTHEEGWFLMETRWMLYMEDGNALDIFKTIPRAWMADGEELLMDGVWSYFGPLRVEAKSHVEEGYIEATVESTGDRKPETVRVRLPHPAHKTPVQVTGGTYDEKTESVIVSDFTGKATVRLTF</sequence>
<dbReference type="AlphaFoldDB" id="A0A917MEN3"/>
<keyword evidence="1" id="KW-0732">Signal</keyword>
<keyword evidence="3" id="KW-1185">Reference proteome</keyword>
<dbReference type="InterPro" id="IPR008928">
    <property type="entry name" value="6-hairpin_glycosidase_sf"/>
</dbReference>
<proteinExistence type="predicted"/>
<comment type="caution">
    <text evidence="2">The sequence shown here is derived from an EMBL/GenBank/DDBJ whole genome shotgun (WGS) entry which is preliminary data.</text>
</comment>
<gene>
    <name evidence="2" type="ORF">GCM10007415_44610</name>
</gene>
<dbReference type="InterPro" id="IPR012341">
    <property type="entry name" value="6hp_glycosidase-like_sf"/>
</dbReference>
<dbReference type="GO" id="GO:0005975">
    <property type="term" value="P:carbohydrate metabolic process"/>
    <property type="evidence" value="ECO:0007669"/>
    <property type="project" value="InterPro"/>
</dbReference>
<evidence type="ECO:0000313" key="2">
    <source>
        <dbReference type="EMBL" id="GGH03517.1"/>
    </source>
</evidence>
<dbReference type="Proteomes" id="UP000660862">
    <property type="component" value="Unassembled WGS sequence"/>
</dbReference>
<dbReference type="EMBL" id="BMER01000006">
    <property type="protein sequence ID" value="GGH03517.1"/>
    <property type="molecule type" value="Genomic_DNA"/>
</dbReference>
<evidence type="ECO:0000256" key="1">
    <source>
        <dbReference type="SAM" id="SignalP"/>
    </source>
</evidence>
<dbReference type="Gene3D" id="1.50.10.10">
    <property type="match status" value="1"/>
</dbReference>
<protein>
    <recommendedName>
        <fullName evidence="4">Alpha-L-rhamnosidase six-hairpin glycosidase domain-containing protein</fullName>
    </recommendedName>
</protein>
<reference evidence="2" key="1">
    <citation type="journal article" date="2014" name="Int. J. Syst. Evol. Microbiol.">
        <title>Complete genome sequence of Corynebacterium casei LMG S-19264T (=DSM 44701T), isolated from a smear-ripened cheese.</title>
        <authorList>
            <consortium name="US DOE Joint Genome Institute (JGI-PGF)"/>
            <person name="Walter F."/>
            <person name="Albersmeier A."/>
            <person name="Kalinowski J."/>
            <person name="Ruckert C."/>
        </authorList>
    </citation>
    <scope>NUCLEOTIDE SEQUENCE</scope>
    <source>
        <strain evidence="2">CGMCC 1.12195</strain>
    </source>
</reference>